<reference evidence="8" key="1">
    <citation type="submission" date="2017-08" db="EMBL/GenBank/DDBJ databases">
        <authorList>
            <person name="Polle J.E."/>
            <person name="Barry K."/>
            <person name="Cushman J."/>
            <person name="Schmutz J."/>
            <person name="Tran D."/>
            <person name="Hathwaick L.T."/>
            <person name="Yim W.C."/>
            <person name="Jenkins J."/>
            <person name="Mckie-Krisberg Z.M."/>
            <person name="Prochnik S."/>
            <person name="Lindquist E."/>
            <person name="Dockter R.B."/>
            <person name="Adam C."/>
            <person name="Molina H."/>
            <person name="Bunkerborg J."/>
            <person name="Jin E."/>
            <person name="Buchheim M."/>
            <person name="Magnuson J."/>
        </authorList>
    </citation>
    <scope>NUCLEOTIDE SEQUENCE</scope>
    <source>
        <strain evidence="8">CCAP 19/18</strain>
    </source>
</reference>
<dbReference type="PANTHER" id="PTHR15664">
    <property type="entry name" value="C20ORF30 PROTEIN"/>
    <property type="match status" value="1"/>
</dbReference>
<keyword evidence="9" id="KW-1185">Reference proteome</keyword>
<sequence>MSYRKNWGQYDPVPTTDKDSVSVSGLQERPARRTRHKTSEFKLDDGSDGALVLPVPWASIALALFLTVFGIVSFILAWLHFTQKIMGKERAEISFTLLGALTFIPGFYHTCIAYNVWRGEPGYNWDSIPRF</sequence>
<keyword evidence="4 7" id="KW-1133">Transmembrane helix</keyword>
<dbReference type="InterPro" id="IPR008590">
    <property type="entry name" value="TMEM_230/134"/>
</dbReference>
<name>A0ABQ7G1T5_DUNSA</name>
<evidence type="ECO:0000256" key="3">
    <source>
        <dbReference type="ARBA" id="ARBA00022692"/>
    </source>
</evidence>
<accession>A0ABQ7G1T5</accession>
<protein>
    <recommendedName>
        <fullName evidence="10">Transmembrane protein 230</fullName>
    </recommendedName>
</protein>
<evidence type="ECO:0000256" key="6">
    <source>
        <dbReference type="SAM" id="MobiDB-lite"/>
    </source>
</evidence>
<dbReference type="PANTHER" id="PTHR15664:SF24">
    <property type="entry name" value="TRANSMEMBRANE PROTEIN 230"/>
    <property type="match status" value="1"/>
</dbReference>
<evidence type="ECO:0008006" key="10">
    <source>
        <dbReference type="Google" id="ProtNLM"/>
    </source>
</evidence>
<evidence type="ECO:0000256" key="4">
    <source>
        <dbReference type="ARBA" id="ARBA00022989"/>
    </source>
</evidence>
<keyword evidence="3 7" id="KW-0812">Transmembrane</keyword>
<comment type="similarity">
    <text evidence="2">Belongs to the TMEM134/TMEM230 family.</text>
</comment>
<proteinExistence type="inferred from homology"/>
<comment type="caution">
    <text evidence="8">The sequence shown here is derived from an EMBL/GenBank/DDBJ whole genome shotgun (WGS) entry which is preliminary data.</text>
</comment>
<dbReference type="Proteomes" id="UP000815325">
    <property type="component" value="Unassembled WGS sequence"/>
</dbReference>
<evidence type="ECO:0000256" key="1">
    <source>
        <dbReference type="ARBA" id="ARBA00004141"/>
    </source>
</evidence>
<feature type="transmembrane region" description="Helical" evidence="7">
    <location>
        <begin position="93"/>
        <end position="117"/>
    </location>
</feature>
<dbReference type="EMBL" id="MU070284">
    <property type="protein sequence ID" value="KAF5828559.1"/>
    <property type="molecule type" value="Genomic_DNA"/>
</dbReference>
<evidence type="ECO:0000256" key="2">
    <source>
        <dbReference type="ARBA" id="ARBA00007743"/>
    </source>
</evidence>
<feature type="region of interest" description="Disordered" evidence="6">
    <location>
        <begin position="14"/>
        <end position="39"/>
    </location>
</feature>
<organism evidence="8 9">
    <name type="scientific">Dunaliella salina</name>
    <name type="common">Green alga</name>
    <name type="synonym">Protococcus salinus</name>
    <dbReference type="NCBI Taxonomy" id="3046"/>
    <lineage>
        <taxon>Eukaryota</taxon>
        <taxon>Viridiplantae</taxon>
        <taxon>Chlorophyta</taxon>
        <taxon>core chlorophytes</taxon>
        <taxon>Chlorophyceae</taxon>
        <taxon>CS clade</taxon>
        <taxon>Chlamydomonadales</taxon>
        <taxon>Dunaliellaceae</taxon>
        <taxon>Dunaliella</taxon>
    </lineage>
</organism>
<evidence type="ECO:0000256" key="5">
    <source>
        <dbReference type="ARBA" id="ARBA00023136"/>
    </source>
</evidence>
<dbReference type="InterPro" id="IPR044234">
    <property type="entry name" value="TMEM230"/>
</dbReference>
<gene>
    <name evidence="8" type="ORF">DUNSADRAFT_17411</name>
</gene>
<feature type="transmembrane region" description="Helical" evidence="7">
    <location>
        <begin position="57"/>
        <end position="81"/>
    </location>
</feature>
<evidence type="ECO:0000313" key="9">
    <source>
        <dbReference type="Proteomes" id="UP000815325"/>
    </source>
</evidence>
<dbReference type="Pfam" id="PF05915">
    <property type="entry name" value="TMEM_230_134"/>
    <property type="match status" value="1"/>
</dbReference>
<evidence type="ECO:0000256" key="7">
    <source>
        <dbReference type="SAM" id="Phobius"/>
    </source>
</evidence>
<evidence type="ECO:0000313" key="8">
    <source>
        <dbReference type="EMBL" id="KAF5828558.1"/>
    </source>
</evidence>
<keyword evidence="5 7" id="KW-0472">Membrane</keyword>
<comment type="subcellular location">
    <subcellularLocation>
        <location evidence="1">Membrane</location>
        <topology evidence="1">Multi-pass membrane protein</topology>
    </subcellularLocation>
</comment>
<reference evidence="8" key="2">
    <citation type="submission" date="2020-06" db="EMBL/GenBank/DDBJ databases">
        <authorList>
            <consortium name="DOE Joint Genome Institute"/>
            <person name="Calhoun S."/>
            <person name="Polle J.E."/>
            <person name="Mckie-Krisberg Z."/>
            <person name="Prochnik S."/>
            <person name="Neofotis P."/>
            <person name="Yim W.C."/>
            <person name="Hathwaik L.T."/>
            <person name="Jenkins J."/>
            <person name="Molina H."/>
            <person name="Bunkenborg J."/>
            <person name="Grigoriev I.V."/>
            <person name="Barry K."/>
            <person name="Schmutz J."/>
            <person name="Jin E."/>
            <person name="Cushman J.C."/>
            <person name="Magnuson J.K."/>
        </authorList>
    </citation>
    <scope>NUCLEOTIDE SEQUENCE</scope>
    <source>
        <strain evidence="8">CCAP 19/18</strain>
    </source>
</reference>
<dbReference type="EMBL" id="MU070284">
    <property type="protein sequence ID" value="KAF5828558.1"/>
    <property type="molecule type" value="Genomic_DNA"/>
</dbReference>